<accession>A0A563UG19</accession>
<keyword evidence="3" id="KW-1185">Reference proteome</keyword>
<name>A0A563UG19_9SPHI</name>
<evidence type="ECO:0000313" key="2">
    <source>
        <dbReference type="EMBL" id="TWR30213.1"/>
    </source>
</evidence>
<dbReference type="Proteomes" id="UP000320042">
    <property type="component" value="Unassembled WGS sequence"/>
</dbReference>
<dbReference type="EMBL" id="VOEJ01000002">
    <property type="protein sequence ID" value="TWR30213.1"/>
    <property type="molecule type" value="Genomic_DNA"/>
</dbReference>
<feature type="compositionally biased region" description="Polar residues" evidence="1">
    <location>
        <begin position="1"/>
        <end position="11"/>
    </location>
</feature>
<evidence type="ECO:0000256" key="1">
    <source>
        <dbReference type="SAM" id="MobiDB-lite"/>
    </source>
</evidence>
<gene>
    <name evidence="2" type="ORF">FPZ43_04520</name>
</gene>
<feature type="region of interest" description="Disordered" evidence="1">
    <location>
        <begin position="1"/>
        <end position="22"/>
    </location>
</feature>
<proteinExistence type="predicted"/>
<sequence length="134" mass="15384">MDTEQLFNQERGSGDNKPKKESPLISLERDLKLFNESIKEVAIEIMVEGLSATPIFVAHQHEIALGEMILNRDELNTEWSIHASTIEEFVEKGIIKKELKERFLSTYKNPNDFMCLFVVVPEGANFVYYPYVTG</sequence>
<reference evidence="2 3" key="1">
    <citation type="submission" date="2019-07" db="EMBL/GenBank/DDBJ databases">
        <authorList>
            <person name="Kim J."/>
        </authorList>
    </citation>
    <scope>NUCLEOTIDE SEQUENCE [LARGE SCALE GENOMIC DNA]</scope>
    <source>
        <strain evidence="3">dk17</strain>
    </source>
</reference>
<dbReference type="OrthoDB" id="880708at2"/>
<comment type="caution">
    <text evidence="2">The sequence shown here is derived from an EMBL/GenBank/DDBJ whole genome shotgun (WGS) entry which is preliminary data.</text>
</comment>
<organism evidence="2 3">
    <name type="scientific">Mucilaginibacter pallidiroseus</name>
    <dbReference type="NCBI Taxonomy" id="2599295"/>
    <lineage>
        <taxon>Bacteria</taxon>
        <taxon>Pseudomonadati</taxon>
        <taxon>Bacteroidota</taxon>
        <taxon>Sphingobacteriia</taxon>
        <taxon>Sphingobacteriales</taxon>
        <taxon>Sphingobacteriaceae</taxon>
        <taxon>Mucilaginibacter</taxon>
    </lineage>
</organism>
<dbReference type="RefSeq" id="WP_146380673.1">
    <property type="nucleotide sequence ID" value="NZ_VOEJ01000002.1"/>
</dbReference>
<evidence type="ECO:0000313" key="3">
    <source>
        <dbReference type="Proteomes" id="UP000320042"/>
    </source>
</evidence>
<protein>
    <submittedName>
        <fullName evidence="2">Uncharacterized protein</fullName>
    </submittedName>
</protein>
<feature type="compositionally biased region" description="Basic and acidic residues" evidence="1">
    <location>
        <begin position="12"/>
        <end position="22"/>
    </location>
</feature>
<dbReference type="AlphaFoldDB" id="A0A563UG19"/>